<accession>A0ACC2H3D3</accession>
<protein>
    <submittedName>
        <fullName evidence="1">Uncharacterized protein</fullName>
    </submittedName>
</protein>
<comment type="caution">
    <text evidence="1">The sequence shown here is derived from an EMBL/GenBank/DDBJ whole genome shotgun (WGS) entry which is preliminary data.</text>
</comment>
<proteinExistence type="predicted"/>
<evidence type="ECO:0000313" key="1">
    <source>
        <dbReference type="EMBL" id="KAJ8010272.1"/>
    </source>
</evidence>
<reference evidence="1" key="1">
    <citation type="submission" date="2021-05" db="EMBL/GenBank/DDBJ databases">
        <authorList>
            <person name="Pan Q."/>
            <person name="Jouanno E."/>
            <person name="Zahm M."/>
            <person name="Klopp C."/>
            <person name="Cabau C."/>
            <person name="Louis A."/>
            <person name="Berthelot C."/>
            <person name="Parey E."/>
            <person name="Roest Crollius H."/>
            <person name="Montfort J."/>
            <person name="Robinson-Rechavi M."/>
            <person name="Bouchez O."/>
            <person name="Lampietro C."/>
            <person name="Lopez Roques C."/>
            <person name="Donnadieu C."/>
            <person name="Postlethwait J."/>
            <person name="Bobe J."/>
            <person name="Dillon D."/>
            <person name="Chandos A."/>
            <person name="von Hippel F."/>
            <person name="Guiguen Y."/>
        </authorList>
    </citation>
    <scope>NUCLEOTIDE SEQUENCE</scope>
    <source>
        <strain evidence="1">YG-Jan2019</strain>
    </source>
</reference>
<keyword evidence="2" id="KW-1185">Reference proteome</keyword>
<dbReference type="Proteomes" id="UP001157502">
    <property type="component" value="Chromosome 6"/>
</dbReference>
<name>A0ACC2H3D3_DALPE</name>
<sequence length="68" mass="7607">MPISSLLQIIPLGSTKCGVELTSVVERVREHEEMLVSLSSLLSRVLDEIQLTEERTENQPTASLTNQR</sequence>
<organism evidence="1 2">
    <name type="scientific">Dallia pectoralis</name>
    <name type="common">Alaska blackfish</name>
    <dbReference type="NCBI Taxonomy" id="75939"/>
    <lineage>
        <taxon>Eukaryota</taxon>
        <taxon>Metazoa</taxon>
        <taxon>Chordata</taxon>
        <taxon>Craniata</taxon>
        <taxon>Vertebrata</taxon>
        <taxon>Euteleostomi</taxon>
        <taxon>Actinopterygii</taxon>
        <taxon>Neopterygii</taxon>
        <taxon>Teleostei</taxon>
        <taxon>Protacanthopterygii</taxon>
        <taxon>Esociformes</taxon>
        <taxon>Umbridae</taxon>
        <taxon>Dallia</taxon>
    </lineage>
</organism>
<evidence type="ECO:0000313" key="2">
    <source>
        <dbReference type="Proteomes" id="UP001157502"/>
    </source>
</evidence>
<gene>
    <name evidence="1" type="ORF">DPEC_G00073280</name>
</gene>
<dbReference type="EMBL" id="CM055733">
    <property type="protein sequence ID" value="KAJ8010272.1"/>
    <property type="molecule type" value="Genomic_DNA"/>
</dbReference>